<dbReference type="InterPro" id="IPR000160">
    <property type="entry name" value="GGDEF_dom"/>
</dbReference>
<dbReference type="NCBIfam" id="TIGR00254">
    <property type="entry name" value="GGDEF"/>
    <property type="match status" value="1"/>
</dbReference>
<dbReference type="Pfam" id="PF00072">
    <property type="entry name" value="Response_reg"/>
    <property type="match status" value="1"/>
</dbReference>
<dbReference type="InterPro" id="IPR043128">
    <property type="entry name" value="Rev_trsase/Diguanyl_cyclase"/>
</dbReference>
<reference evidence="7 8" key="1">
    <citation type="journal article" date="2018" name="Aquat. Microb. Ecol.">
        <title>Gammaproteobacterial methanotrophs dominate.</title>
        <authorList>
            <person name="Rissanen A.J."/>
            <person name="Saarenheimo J."/>
            <person name="Tiirola M."/>
            <person name="Peura S."/>
            <person name="Aalto S.L."/>
            <person name="Karvinen A."/>
            <person name="Nykanen H."/>
        </authorList>
    </citation>
    <scope>NUCLEOTIDE SEQUENCE [LARGE SCALE GENOMIC DNA]</scope>
    <source>
        <strain evidence="7">AMbin10</strain>
    </source>
</reference>
<dbReference type="InterPro" id="IPR029787">
    <property type="entry name" value="Nucleotide_cyclase"/>
</dbReference>
<dbReference type="GO" id="GO:0000160">
    <property type="term" value="P:phosphorelay signal transduction system"/>
    <property type="evidence" value="ECO:0007669"/>
    <property type="project" value="InterPro"/>
</dbReference>
<dbReference type="GO" id="GO:0052621">
    <property type="term" value="F:diguanylate cyclase activity"/>
    <property type="evidence" value="ECO:0007669"/>
    <property type="project" value="UniProtKB-EC"/>
</dbReference>
<dbReference type="Proteomes" id="UP000249396">
    <property type="component" value="Unassembled WGS sequence"/>
</dbReference>
<dbReference type="InterPro" id="IPR050469">
    <property type="entry name" value="Diguanylate_Cyclase"/>
</dbReference>
<comment type="catalytic activity">
    <reaction evidence="3">
        <text>2 GTP = 3',3'-c-di-GMP + 2 diphosphate</text>
        <dbReference type="Rhea" id="RHEA:24898"/>
        <dbReference type="ChEBI" id="CHEBI:33019"/>
        <dbReference type="ChEBI" id="CHEBI:37565"/>
        <dbReference type="ChEBI" id="CHEBI:58805"/>
        <dbReference type="EC" id="2.7.7.65"/>
    </reaction>
</comment>
<dbReference type="GO" id="GO:1902201">
    <property type="term" value="P:negative regulation of bacterial-type flagellum-dependent cell motility"/>
    <property type="evidence" value="ECO:0007669"/>
    <property type="project" value="TreeGrafter"/>
</dbReference>
<feature type="modified residue" description="4-aspartylphosphate" evidence="4">
    <location>
        <position position="55"/>
    </location>
</feature>
<sequence>MRNKPIILVVDDAPVNVKVLTAALRQDYIIKVAVNGLDALASAKSEPYPDLILLDVMMPEMDGYEVLRLLKENPATSRIPVIFVTAKASAIDEEAGLNLGAIDYITKPISIPVTRARVRNHVALKLQADLLEELSLIDPLTQIPNRRQMDENLENEWKKALRSGKPLSILMIDIDYFKGYNDHYGHGAGDECLCRVAEALSNGVSRSGDMVARYGGEEFAVILPETDLQSALLIAERLRQLVLGLNLPHAASRLEMRVTVSIGCATMDSATGITKAAELLQKADSMLYQAKKMGRNQVYAG</sequence>
<protein>
    <recommendedName>
        <fullName evidence="2">diguanylate cyclase</fullName>
        <ecNumber evidence="2">2.7.7.65</ecNumber>
    </recommendedName>
</protein>
<gene>
    <name evidence="7" type="ORF">DM484_15910</name>
</gene>
<dbReference type="Pfam" id="PF00990">
    <property type="entry name" value="GGDEF"/>
    <property type="match status" value="1"/>
</dbReference>
<dbReference type="CDD" id="cd01949">
    <property type="entry name" value="GGDEF"/>
    <property type="match status" value="1"/>
</dbReference>
<dbReference type="PANTHER" id="PTHR45138">
    <property type="entry name" value="REGULATORY COMPONENTS OF SENSORY TRANSDUCTION SYSTEM"/>
    <property type="match status" value="1"/>
</dbReference>
<evidence type="ECO:0000256" key="4">
    <source>
        <dbReference type="PROSITE-ProRule" id="PRU00169"/>
    </source>
</evidence>
<evidence type="ECO:0000256" key="1">
    <source>
        <dbReference type="ARBA" id="ARBA00001946"/>
    </source>
</evidence>
<dbReference type="InterPro" id="IPR001789">
    <property type="entry name" value="Sig_transdc_resp-reg_receiver"/>
</dbReference>
<dbReference type="GO" id="GO:0005886">
    <property type="term" value="C:plasma membrane"/>
    <property type="evidence" value="ECO:0007669"/>
    <property type="project" value="TreeGrafter"/>
</dbReference>
<dbReference type="SMART" id="SM00267">
    <property type="entry name" value="GGDEF"/>
    <property type="match status" value="1"/>
</dbReference>
<dbReference type="Gene3D" id="3.40.50.2300">
    <property type="match status" value="1"/>
</dbReference>
<dbReference type="EC" id="2.7.7.65" evidence="2"/>
<comment type="caution">
    <text evidence="7">The sequence shown here is derived from an EMBL/GenBank/DDBJ whole genome shotgun (WGS) entry which is preliminary data.</text>
</comment>
<dbReference type="GO" id="GO:0043709">
    <property type="term" value="P:cell adhesion involved in single-species biofilm formation"/>
    <property type="evidence" value="ECO:0007669"/>
    <property type="project" value="TreeGrafter"/>
</dbReference>
<proteinExistence type="predicted"/>
<evidence type="ECO:0000313" key="7">
    <source>
        <dbReference type="EMBL" id="PZN76786.1"/>
    </source>
</evidence>
<dbReference type="AlphaFoldDB" id="A0A2W4R0W9"/>
<feature type="domain" description="Response regulatory" evidence="5">
    <location>
        <begin position="6"/>
        <end position="122"/>
    </location>
</feature>
<dbReference type="PROSITE" id="PS50110">
    <property type="entry name" value="RESPONSE_REGULATORY"/>
    <property type="match status" value="1"/>
</dbReference>
<evidence type="ECO:0000259" key="5">
    <source>
        <dbReference type="PROSITE" id="PS50110"/>
    </source>
</evidence>
<name>A0A2W4R0W9_9GAMM</name>
<dbReference type="Gene3D" id="3.30.70.270">
    <property type="match status" value="1"/>
</dbReference>
<accession>A0A2W4R0W9</accession>
<organism evidence="7 8">
    <name type="scientific">Candidatus Methylumidiphilus alinenensis</name>
    <dbReference type="NCBI Taxonomy" id="2202197"/>
    <lineage>
        <taxon>Bacteria</taxon>
        <taxon>Pseudomonadati</taxon>
        <taxon>Pseudomonadota</taxon>
        <taxon>Gammaproteobacteria</taxon>
        <taxon>Methylococcales</taxon>
        <taxon>Candidatus Methylumidiphilus</taxon>
    </lineage>
</organism>
<dbReference type="FunFam" id="3.30.70.270:FF:000001">
    <property type="entry name" value="Diguanylate cyclase domain protein"/>
    <property type="match status" value="1"/>
</dbReference>
<dbReference type="PANTHER" id="PTHR45138:SF9">
    <property type="entry name" value="DIGUANYLATE CYCLASE DGCM-RELATED"/>
    <property type="match status" value="1"/>
</dbReference>
<dbReference type="SUPFAM" id="SSF55073">
    <property type="entry name" value="Nucleotide cyclase"/>
    <property type="match status" value="1"/>
</dbReference>
<feature type="domain" description="GGDEF" evidence="6">
    <location>
        <begin position="165"/>
        <end position="301"/>
    </location>
</feature>
<dbReference type="SMART" id="SM00448">
    <property type="entry name" value="REC"/>
    <property type="match status" value="1"/>
</dbReference>
<keyword evidence="4" id="KW-0597">Phosphoprotein</keyword>
<evidence type="ECO:0000256" key="2">
    <source>
        <dbReference type="ARBA" id="ARBA00012528"/>
    </source>
</evidence>
<evidence type="ECO:0000313" key="8">
    <source>
        <dbReference type="Proteomes" id="UP000249396"/>
    </source>
</evidence>
<dbReference type="PROSITE" id="PS50887">
    <property type="entry name" value="GGDEF"/>
    <property type="match status" value="1"/>
</dbReference>
<dbReference type="InterPro" id="IPR011006">
    <property type="entry name" value="CheY-like_superfamily"/>
</dbReference>
<evidence type="ECO:0000256" key="3">
    <source>
        <dbReference type="ARBA" id="ARBA00034247"/>
    </source>
</evidence>
<evidence type="ECO:0000259" key="6">
    <source>
        <dbReference type="PROSITE" id="PS50887"/>
    </source>
</evidence>
<dbReference type="SUPFAM" id="SSF52172">
    <property type="entry name" value="CheY-like"/>
    <property type="match status" value="1"/>
</dbReference>
<dbReference type="EMBL" id="QJPH01000352">
    <property type="protein sequence ID" value="PZN76786.1"/>
    <property type="molecule type" value="Genomic_DNA"/>
</dbReference>
<comment type="cofactor">
    <cofactor evidence="1">
        <name>Mg(2+)</name>
        <dbReference type="ChEBI" id="CHEBI:18420"/>
    </cofactor>
</comment>